<dbReference type="GO" id="GO:0008270">
    <property type="term" value="F:zinc ion binding"/>
    <property type="evidence" value="ECO:0007669"/>
    <property type="project" value="InterPro"/>
</dbReference>
<evidence type="ECO:0000256" key="3">
    <source>
        <dbReference type="ARBA" id="ARBA00022723"/>
    </source>
</evidence>
<name>A0AAN6SVP1_9PEZI</name>
<evidence type="ECO:0000256" key="1">
    <source>
        <dbReference type="ARBA" id="ARBA00001947"/>
    </source>
</evidence>
<evidence type="ECO:0000256" key="4">
    <source>
        <dbReference type="ARBA" id="ARBA00022833"/>
    </source>
</evidence>
<dbReference type="CDD" id="cd07363">
    <property type="entry name" value="45_DOPA_Dioxygenase"/>
    <property type="match status" value="1"/>
</dbReference>
<sequence>MPKTPVYFFSHGGPDVQYNTTHPVYPVLQAIGKEITQKVKPKAVVVFSAHWQAEPNEIHLNNAEHTDLIYDFYGFPPKFYDATFPSVGSPPLASKILSLLSDAGIPAKGLTRGLDHGVFSGFNVAFSPDTNPLTCPLVQVSLFNSEDAAAHYRLGEAVAALREEGVVVIGTGMSVHNLRDMRVAALQGGGGPLPYVVSFDEALKAAVEAEPAVRRERMVEVVRRPDARQAHPWMDHLMPVYVAAGAAGEDKGVQTWTMHEGSFAWAQYRFGDVPE</sequence>
<dbReference type="Pfam" id="PF02900">
    <property type="entry name" value="LigB"/>
    <property type="match status" value="1"/>
</dbReference>
<evidence type="ECO:0000256" key="5">
    <source>
        <dbReference type="ARBA" id="ARBA00023002"/>
    </source>
</evidence>
<dbReference type="InterPro" id="IPR004183">
    <property type="entry name" value="Xdiol_dOase_suB"/>
</dbReference>
<dbReference type="SUPFAM" id="SSF53213">
    <property type="entry name" value="LigB-like"/>
    <property type="match status" value="1"/>
</dbReference>
<dbReference type="GO" id="GO:0008198">
    <property type="term" value="F:ferrous iron binding"/>
    <property type="evidence" value="ECO:0007669"/>
    <property type="project" value="InterPro"/>
</dbReference>
<evidence type="ECO:0000313" key="8">
    <source>
        <dbReference type="Proteomes" id="UP001303115"/>
    </source>
</evidence>
<comment type="similarity">
    <text evidence="2">Belongs to the DODA-type extradiol aromatic ring-opening dioxygenase family.</text>
</comment>
<dbReference type="PIRSF" id="PIRSF006157">
    <property type="entry name" value="Doxgns_DODA"/>
    <property type="match status" value="1"/>
</dbReference>
<gene>
    <name evidence="7" type="ORF">C8A01DRAFT_43353</name>
</gene>
<dbReference type="GO" id="GO:0016702">
    <property type="term" value="F:oxidoreductase activity, acting on single donors with incorporation of molecular oxygen, incorporation of two atoms of oxygen"/>
    <property type="evidence" value="ECO:0007669"/>
    <property type="project" value="UniProtKB-ARBA"/>
</dbReference>
<dbReference type="Gene3D" id="3.40.830.10">
    <property type="entry name" value="LigB-like"/>
    <property type="match status" value="1"/>
</dbReference>
<dbReference type="PANTHER" id="PTHR30096">
    <property type="entry name" value="4,5-DOPA DIOXYGENASE EXTRADIOL-LIKE PROTEIN"/>
    <property type="match status" value="1"/>
</dbReference>
<organism evidence="7 8">
    <name type="scientific">Parachaetomium inaequale</name>
    <dbReference type="NCBI Taxonomy" id="2588326"/>
    <lineage>
        <taxon>Eukaryota</taxon>
        <taxon>Fungi</taxon>
        <taxon>Dikarya</taxon>
        <taxon>Ascomycota</taxon>
        <taxon>Pezizomycotina</taxon>
        <taxon>Sordariomycetes</taxon>
        <taxon>Sordariomycetidae</taxon>
        <taxon>Sordariales</taxon>
        <taxon>Chaetomiaceae</taxon>
        <taxon>Parachaetomium</taxon>
    </lineage>
</organism>
<keyword evidence="4" id="KW-0862">Zinc</keyword>
<proteinExistence type="inferred from homology"/>
<keyword evidence="5" id="KW-0560">Oxidoreductase</keyword>
<dbReference type="AlphaFoldDB" id="A0AAN6SVP1"/>
<dbReference type="InterPro" id="IPR014436">
    <property type="entry name" value="Extradiol_dOase_DODA"/>
</dbReference>
<comment type="cofactor">
    <cofactor evidence="1">
        <name>Zn(2+)</name>
        <dbReference type="ChEBI" id="CHEBI:29105"/>
    </cofactor>
</comment>
<evidence type="ECO:0000256" key="2">
    <source>
        <dbReference type="ARBA" id="ARBA00007581"/>
    </source>
</evidence>
<reference evidence="8" key="1">
    <citation type="journal article" date="2023" name="Mol. Phylogenet. Evol.">
        <title>Genome-scale phylogeny and comparative genomics of the fungal order Sordariales.</title>
        <authorList>
            <person name="Hensen N."/>
            <person name="Bonometti L."/>
            <person name="Westerberg I."/>
            <person name="Brannstrom I.O."/>
            <person name="Guillou S."/>
            <person name="Cros-Aarteil S."/>
            <person name="Calhoun S."/>
            <person name="Haridas S."/>
            <person name="Kuo A."/>
            <person name="Mondo S."/>
            <person name="Pangilinan J."/>
            <person name="Riley R."/>
            <person name="LaButti K."/>
            <person name="Andreopoulos B."/>
            <person name="Lipzen A."/>
            <person name="Chen C."/>
            <person name="Yan M."/>
            <person name="Daum C."/>
            <person name="Ng V."/>
            <person name="Clum A."/>
            <person name="Steindorff A."/>
            <person name="Ohm R.A."/>
            <person name="Martin F."/>
            <person name="Silar P."/>
            <person name="Natvig D.O."/>
            <person name="Lalanne C."/>
            <person name="Gautier V."/>
            <person name="Ament-Velasquez S.L."/>
            <person name="Kruys A."/>
            <person name="Hutchinson M.I."/>
            <person name="Powell A.J."/>
            <person name="Barry K."/>
            <person name="Miller A.N."/>
            <person name="Grigoriev I.V."/>
            <person name="Debuchy R."/>
            <person name="Gladieux P."/>
            <person name="Hiltunen Thoren M."/>
            <person name="Johannesson H."/>
        </authorList>
    </citation>
    <scope>NUCLEOTIDE SEQUENCE [LARGE SCALE GENOMIC DNA]</scope>
    <source>
        <strain evidence="8">CBS 284.82</strain>
    </source>
</reference>
<keyword evidence="8" id="KW-1185">Reference proteome</keyword>
<keyword evidence="7" id="KW-0223">Dioxygenase</keyword>
<evidence type="ECO:0000313" key="7">
    <source>
        <dbReference type="EMBL" id="KAK4043793.1"/>
    </source>
</evidence>
<dbReference type="PANTHER" id="PTHR30096:SF0">
    <property type="entry name" value="4,5-DOPA DIOXYGENASE EXTRADIOL-LIKE PROTEIN"/>
    <property type="match status" value="1"/>
</dbReference>
<protein>
    <submittedName>
        <fullName evidence="7">Extradiol ring-cleavage dioxygenase, class III enzyme, subunit B</fullName>
    </submittedName>
</protein>
<feature type="domain" description="Extradiol ring-cleavage dioxygenase class III enzyme subunit B" evidence="6">
    <location>
        <begin position="9"/>
        <end position="266"/>
    </location>
</feature>
<dbReference type="Proteomes" id="UP001303115">
    <property type="component" value="Unassembled WGS sequence"/>
</dbReference>
<accession>A0AAN6SVP1</accession>
<evidence type="ECO:0000259" key="6">
    <source>
        <dbReference type="Pfam" id="PF02900"/>
    </source>
</evidence>
<comment type="caution">
    <text evidence="7">The sequence shown here is derived from an EMBL/GenBank/DDBJ whole genome shotgun (WGS) entry which is preliminary data.</text>
</comment>
<keyword evidence="3" id="KW-0479">Metal-binding</keyword>
<dbReference type="EMBL" id="MU854324">
    <property type="protein sequence ID" value="KAK4043793.1"/>
    <property type="molecule type" value="Genomic_DNA"/>
</dbReference>